<evidence type="ECO:0000313" key="2">
    <source>
        <dbReference type="EMBL" id="KAA5532494.1"/>
    </source>
</evidence>
<name>A0A5M6CBH5_9BACT</name>
<dbReference type="EMBL" id="VWSH01000004">
    <property type="protein sequence ID" value="KAA5532494.1"/>
    <property type="molecule type" value="Genomic_DNA"/>
</dbReference>
<evidence type="ECO:0000313" key="3">
    <source>
        <dbReference type="Proteomes" id="UP000323632"/>
    </source>
</evidence>
<dbReference type="NCBIfam" id="TIGR03721">
    <property type="entry name" value="exospore_TM"/>
    <property type="match status" value="1"/>
</dbReference>
<dbReference type="RefSeq" id="WP_150033997.1">
    <property type="nucleotide sequence ID" value="NZ_VWSH01000004.1"/>
</dbReference>
<feature type="signal peptide" evidence="1">
    <location>
        <begin position="1"/>
        <end position="20"/>
    </location>
</feature>
<evidence type="ECO:0008006" key="4">
    <source>
        <dbReference type="Google" id="ProtNLM"/>
    </source>
</evidence>
<accession>A0A5M6CBH5</accession>
<feature type="chain" id="PRO_5024421163" description="BclB C-terminal domain-containing protein" evidence="1">
    <location>
        <begin position="21"/>
        <end position="396"/>
    </location>
</feature>
<sequence length="396" mass="40222">MKKITLLVAAFILFIGVTFSQTPQLVNYQAVVRNAAGNPVTNQTVSLRFTIHDGTSTGTVLYQETQSLSTNALGLVNIQIGGGTPVTGTFNTINWGTNNKYLQVEADITGGTTYQSLANVQLVSVPYALNALTSNDNRWSITGSNIVNNNTGNVGIGGTPNTSAKLDVSSTNTGILIPRITFTNRPATPATGLLIYQTDNTSGFYYYNGTAWVRVANSTDISSTGAILPFASGLPVVVTTVAGGLAGTGSLVGFGSSATGVSLLGTTIDLTGAGGTLLNFAFVAPRSGTISSMTAHFSLTAAVSLLGTSVNINAQLYSAPSGSNTFSPVPGAVVTLAPGLSGVSLAIGTTATGITTGLSIPVVAGNRYLLVFSSTASGLNLVNTIAGYASAGININ</sequence>
<reference evidence="2 3" key="1">
    <citation type="submission" date="2019-09" db="EMBL/GenBank/DDBJ databases">
        <title>Genome sequence and assembly of Taibaiella sp.</title>
        <authorList>
            <person name="Chhetri G."/>
        </authorList>
    </citation>
    <scope>NUCLEOTIDE SEQUENCE [LARGE SCALE GENOMIC DNA]</scope>
    <source>
        <strain evidence="2 3">KVB11</strain>
    </source>
</reference>
<dbReference type="Proteomes" id="UP000323632">
    <property type="component" value="Unassembled WGS sequence"/>
</dbReference>
<proteinExistence type="predicted"/>
<gene>
    <name evidence="2" type="ORF">F0919_17060</name>
</gene>
<dbReference type="InterPro" id="IPR021210">
    <property type="entry name" value="Exosporium_BclB"/>
</dbReference>
<evidence type="ECO:0000256" key="1">
    <source>
        <dbReference type="SAM" id="SignalP"/>
    </source>
</evidence>
<keyword evidence="3" id="KW-1185">Reference proteome</keyword>
<keyword evidence="1" id="KW-0732">Signal</keyword>
<protein>
    <recommendedName>
        <fullName evidence="4">BclB C-terminal domain-containing protein</fullName>
    </recommendedName>
</protein>
<organism evidence="2 3">
    <name type="scientific">Taibaiella lutea</name>
    <dbReference type="NCBI Taxonomy" id="2608001"/>
    <lineage>
        <taxon>Bacteria</taxon>
        <taxon>Pseudomonadati</taxon>
        <taxon>Bacteroidota</taxon>
        <taxon>Chitinophagia</taxon>
        <taxon>Chitinophagales</taxon>
        <taxon>Chitinophagaceae</taxon>
        <taxon>Taibaiella</taxon>
    </lineage>
</organism>
<dbReference type="AlphaFoldDB" id="A0A5M6CBH5"/>
<comment type="caution">
    <text evidence="2">The sequence shown here is derived from an EMBL/GenBank/DDBJ whole genome shotgun (WGS) entry which is preliminary data.</text>
</comment>